<feature type="signal peptide" evidence="2">
    <location>
        <begin position="1"/>
        <end position="27"/>
    </location>
</feature>
<feature type="region of interest" description="Disordered" evidence="1">
    <location>
        <begin position="33"/>
        <end position="68"/>
    </location>
</feature>
<name>A0A1Z4JQ86_LEPBY</name>
<feature type="chain" id="PRO_5011118616" description="Secreted protein" evidence="2">
    <location>
        <begin position="28"/>
        <end position="139"/>
    </location>
</feature>
<evidence type="ECO:0000313" key="4">
    <source>
        <dbReference type="Proteomes" id="UP000217895"/>
    </source>
</evidence>
<gene>
    <name evidence="3" type="ORF">NIES2135_57710</name>
</gene>
<evidence type="ECO:0000256" key="1">
    <source>
        <dbReference type="SAM" id="MobiDB-lite"/>
    </source>
</evidence>
<sequence>MKFGIKAALAPFALLTLALLTCLPVMSAKSTQTPTSEQFTTQVNELKSRRKRPLRKRRVRKQQVPARQADRYDTAAIAGSGAVHGCGYFNDPTECAKLEQSRSILWSGCQQGNKNACSYLVKLQELENAARLTRQIRSF</sequence>
<protein>
    <recommendedName>
        <fullName evidence="5">Secreted protein</fullName>
    </recommendedName>
</protein>
<dbReference type="EMBL" id="AP018203">
    <property type="protein sequence ID" value="BAY58896.1"/>
    <property type="molecule type" value="Genomic_DNA"/>
</dbReference>
<feature type="compositionally biased region" description="Polar residues" evidence="1">
    <location>
        <begin position="33"/>
        <end position="45"/>
    </location>
</feature>
<accession>A0A1Z4JQ86</accession>
<evidence type="ECO:0000313" key="3">
    <source>
        <dbReference type="EMBL" id="BAY58896.1"/>
    </source>
</evidence>
<dbReference type="AlphaFoldDB" id="A0A1Z4JQ86"/>
<proteinExistence type="predicted"/>
<feature type="compositionally biased region" description="Basic residues" evidence="1">
    <location>
        <begin position="48"/>
        <end position="61"/>
    </location>
</feature>
<organism evidence="3 4">
    <name type="scientific">Leptolyngbya boryana NIES-2135</name>
    <dbReference type="NCBI Taxonomy" id="1973484"/>
    <lineage>
        <taxon>Bacteria</taxon>
        <taxon>Bacillati</taxon>
        <taxon>Cyanobacteriota</taxon>
        <taxon>Cyanophyceae</taxon>
        <taxon>Leptolyngbyales</taxon>
        <taxon>Leptolyngbyaceae</taxon>
        <taxon>Leptolyngbya group</taxon>
        <taxon>Leptolyngbya</taxon>
    </lineage>
</organism>
<reference evidence="3 4" key="1">
    <citation type="submission" date="2017-06" db="EMBL/GenBank/DDBJ databases">
        <title>Genome sequencing of cyanobaciteial culture collection at National Institute for Environmental Studies (NIES).</title>
        <authorList>
            <person name="Hirose Y."/>
            <person name="Shimura Y."/>
            <person name="Fujisawa T."/>
            <person name="Nakamura Y."/>
            <person name="Kawachi M."/>
        </authorList>
    </citation>
    <scope>NUCLEOTIDE SEQUENCE [LARGE SCALE GENOMIC DNA]</scope>
    <source>
        <strain evidence="3 4">NIES-2135</strain>
    </source>
</reference>
<keyword evidence="2" id="KW-0732">Signal</keyword>
<evidence type="ECO:0000256" key="2">
    <source>
        <dbReference type="SAM" id="SignalP"/>
    </source>
</evidence>
<dbReference type="Proteomes" id="UP000217895">
    <property type="component" value="Chromosome"/>
</dbReference>
<keyword evidence="4" id="KW-1185">Reference proteome</keyword>
<evidence type="ECO:0008006" key="5">
    <source>
        <dbReference type="Google" id="ProtNLM"/>
    </source>
</evidence>